<dbReference type="InterPro" id="IPR051788">
    <property type="entry name" value="MFS_Transporter"/>
</dbReference>
<feature type="transmembrane region" description="Helical" evidence="5">
    <location>
        <begin position="337"/>
        <end position="359"/>
    </location>
</feature>
<feature type="domain" description="Major facilitator superfamily (MFS) profile" evidence="6">
    <location>
        <begin position="211"/>
        <end position="393"/>
    </location>
</feature>
<evidence type="ECO:0000256" key="3">
    <source>
        <dbReference type="ARBA" id="ARBA00022989"/>
    </source>
</evidence>
<feature type="transmembrane region" description="Helical" evidence="5">
    <location>
        <begin position="45"/>
        <end position="63"/>
    </location>
</feature>
<evidence type="ECO:0000313" key="7">
    <source>
        <dbReference type="EMBL" id="SPT69683.1"/>
    </source>
</evidence>
<evidence type="ECO:0000313" key="8">
    <source>
        <dbReference type="Proteomes" id="UP000250086"/>
    </source>
</evidence>
<dbReference type="RefSeq" id="WP_172458174.1">
    <property type="nucleotide sequence ID" value="NZ_UAPU01000007.1"/>
</dbReference>
<feature type="transmembrane region" description="Helical" evidence="5">
    <location>
        <begin position="163"/>
        <end position="185"/>
    </location>
</feature>
<evidence type="ECO:0000256" key="4">
    <source>
        <dbReference type="ARBA" id="ARBA00023136"/>
    </source>
</evidence>
<keyword evidence="3 5" id="KW-1133">Transmembrane helix</keyword>
<feature type="transmembrane region" description="Helical" evidence="5">
    <location>
        <begin position="306"/>
        <end position="325"/>
    </location>
</feature>
<dbReference type="EMBL" id="UAPV01000001">
    <property type="protein sequence ID" value="SPT69683.1"/>
    <property type="molecule type" value="Genomic_DNA"/>
</dbReference>
<gene>
    <name evidence="7" type="primary">ybjJ_1</name>
    <name evidence="7" type="ORF">NCTC13093_01063</name>
</gene>
<dbReference type="Pfam" id="PF07690">
    <property type="entry name" value="MFS_1"/>
    <property type="match status" value="1"/>
</dbReference>
<evidence type="ECO:0000256" key="5">
    <source>
        <dbReference type="SAM" id="Phobius"/>
    </source>
</evidence>
<name>A0A2X0V741_9GAMM</name>
<dbReference type="InterPro" id="IPR020846">
    <property type="entry name" value="MFS_dom"/>
</dbReference>
<feature type="transmembrane region" description="Helical" evidence="5">
    <location>
        <begin position="277"/>
        <end position="300"/>
    </location>
</feature>
<dbReference type="PANTHER" id="PTHR23514">
    <property type="entry name" value="BYPASS OF STOP CODON PROTEIN 6"/>
    <property type="match status" value="1"/>
</dbReference>
<dbReference type="InterPro" id="IPR036259">
    <property type="entry name" value="MFS_trans_sf"/>
</dbReference>
<accession>A0A2X0V741</accession>
<dbReference type="InterPro" id="IPR011701">
    <property type="entry name" value="MFS"/>
</dbReference>
<dbReference type="Proteomes" id="UP000250086">
    <property type="component" value="Unassembled WGS sequence"/>
</dbReference>
<evidence type="ECO:0000256" key="2">
    <source>
        <dbReference type="ARBA" id="ARBA00022692"/>
    </source>
</evidence>
<protein>
    <submittedName>
        <fullName evidence="7">Inner membrane protein ybjJ</fullName>
    </submittedName>
</protein>
<organism evidence="7 8">
    <name type="scientific">Anaerobiospirillum thomasii</name>
    <dbReference type="NCBI Taxonomy" id="179995"/>
    <lineage>
        <taxon>Bacteria</taxon>
        <taxon>Pseudomonadati</taxon>
        <taxon>Pseudomonadota</taxon>
        <taxon>Gammaproteobacteria</taxon>
        <taxon>Aeromonadales</taxon>
        <taxon>Succinivibrionaceae</taxon>
        <taxon>Anaerobiospirillum</taxon>
    </lineage>
</organism>
<dbReference type="AlphaFoldDB" id="A0A2X0V741"/>
<dbReference type="GO" id="GO:0022857">
    <property type="term" value="F:transmembrane transporter activity"/>
    <property type="evidence" value="ECO:0007669"/>
    <property type="project" value="InterPro"/>
</dbReference>
<dbReference type="PANTHER" id="PTHR23514:SF13">
    <property type="entry name" value="INNER MEMBRANE PROTEIN YBJJ"/>
    <property type="match status" value="1"/>
</dbReference>
<feature type="transmembrane region" description="Helical" evidence="5">
    <location>
        <begin position="12"/>
        <end position="33"/>
    </location>
</feature>
<dbReference type="CDD" id="cd17393">
    <property type="entry name" value="MFS_MosC_like"/>
    <property type="match status" value="1"/>
</dbReference>
<feature type="transmembrane region" description="Helical" evidence="5">
    <location>
        <begin position="249"/>
        <end position="265"/>
    </location>
</feature>
<feature type="transmembrane region" description="Helical" evidence="5">
    <location>
        <begin position="75"/>
        <end position="93"/>
    </location>
</feature>
<dbReference type="Gene3D" id="1.20.1250.20">
    <property type="entry name" value="MFS general substrate transporter like domains"/>
    <property type="match status" value="2"/>
</dbReference>
<comment type="subcellular location">
    <subcellularLocation>
        <location evidence="1">Membrane</location>
        <topology evidence="1">Multi-pass membrane protein</topology>
    </subcellularLocation>
</comment>
<reference evidence="7 8" key="1">
    <citation type="submission" date="2018-06" db="EMBL/GenBank/DDBJ databases">
        <authorList>
            <consortium name="Pathogen Informatics"/>
            <person name="Doyle S."/>
        </authorList>
    </citation>
    <scope>NUCLEOTIDE SEQUENCE [LARGE SCALE GENOMIC DNA]</scope>
    <source>
        <strain evidence="7 8">NCTC13093</strain>
    </source>
</reference>
<feature type="transmembrane region" description="Helical" evidence="5">
    <location>
        <begin position="99"/>
        <end position="124"/>
    </location>
</feature>
<keyword evidence="2 5" id="KW-0812">Transmembrane</keyword>
<dbReference type="SUPFAM" id="SSF103473">
    <property type="entry name" value="MFS general substrate transporter"/>
    <property type="match status" value="1"/>
</dbReference>
<dbReference type="PROSITE" id="PS50850">
    <property type="entry name" value="MFS"/>
    <property type="match status" value="1"/>
</dbReference>
<keyword evidence="4 5" id="KW-0472">Membrane</keyword>
<feature type="transmembrane region" description="Helical" evidence="5">
    <location>
        <begin position="365"/>
        <end position="385"/>
    </location>
</feature>
<evidence type="ECO:0000256" key="1">
    <source>
        <dbReference type="ARBA" id="ARBA00004141"/>
    </source>
</evidence>
<sequence length="393" mass="42184">MQSYNLYKIMLSGRGTFLCAGFAIAAWAPMIPYVQKRFDLDEQGLGLMLLCVAGGGLAFMPLCSYLTTRLGCKKVLYATIAILSLCLGAIPLINNIYVMALLLIIFGGASVAADVVSNINAALLEKILDKPIMSGLHGMYSVGGFLGASAVTAVLGFTKDSMYGGIFAAFALAIMLLTLCPHLLGLEDNKLAKNDESRDGKTHRGFYIHHMVLIIGILCFIMFLTEGAILDWSSVYLHQMRNVALENAGYGYASFAIAMTLFRLSGDKIVSSLGRRFTIVSGSLCVFAGFATTVIMPSVIGVMTGFFLIGVGASNIVPQLISYIAKRKEMPMHVSITYVNALGYIGILSGPALIGFIAQRIGLEMTFLCLGINVLILGLVSFVILRTDKKKGS</sequence>
<feature type="transmembrane region" description="Helical" evidence="5">
    <location>
        <begin position="206"/>
        <end position="229"/>
    </location>
</feature>
<keyword evidence="8" id="KW-1185">Reference proteome</keyword>
<proteinExistence type="predicted"/>
<feature type="transmembrane region" description="Helical" evidence="5">
    <location>
        <begin position="136"/>
        <end position="157"/>
    </location>
</feature>
<evidence type="ECO:0000259" key="6">
    <source>
        <dbReference type="PROSITE" id="PS50850"/>
    </source>
</evidence>
<dbReference type="GO" id="GO:0016020">
    <property type="term" value="C:membrane"/>
    <property type="evidence" value="ECO:0007669"/>
    <property type="project" value="UniProtKB-SubCell"/>
</dbReference>